<feature type="domain" description="Glycosyl hydrolase family 13 catalytic" evidence="2">
    <location>
        <begin position="174"/>
        <end position="554"/>
    </location>
</feature>
<dbReference type="Proteomes" id="UP001172083">
    <property type="component" value="Unassembled WGS sequence"/>
</dbReference>
<dbReference type="InterPro" id="IPR013783">
    <property type="entry name" value="Ig-like_fold"/>
</dbReference>
<dbReference type="Pfam" id="PF00128">
    <property type="entry name" value="Alpha-amylase"/>
    <property type="match status" value="1"/>
</dbReference>
<accession>A0ABT8L0F1</accession>
<comment type="similarity">
    <text evidence="1">Belongs to the glycosyl hydrolase 13 family.</text>
</comment>
<dbReference type="Pfam" id="PF02922">
    <property type="entry name" value="CBM_48"/>
    <property type="match status" value="1"/>
</dbReference>
<dbReference type="Pfam" id="PF21653">
    <property type="entry name" value="pulA_all-beta"/>
    <property type="match status" value="1"/>
</dbReference>
<dbReference type="GO" id="GO:0051060">
    <property type="term" value="F:pullulanase activity"/>
    <property type="evidence" value="ECO:0007669"/>
    <property type="project" value="UniProtKB-EC"/>
</dbReference>
<dbReference type="InterPro" id="IPR006047">
    <property type="entry name" value="GH13_cat_dom"/>
</dbReference>
<evidence type="ECO:0000256" key="1">
    <source>
        <dbReference type="ARBA" id="ARBA00008061"/>
    </source>
</evidence>
<evidence type="ECO:0000313" key="3">
    <source>
        <dbReference type="EMBL" id="MDN5211234.1"/>
    </source>
</evidence>
<dbReference type="InterPro" id="IPR004193">
    <property type="entry name" value="Glyco_hydro_13_N"/>
</dbReference>
<evidence type="ECO:0000313" key="4">
    <source>
        <dbReference type="Proteomes" id="UP001172083"/>
    </source>
</evidence>
<dbReference type="EC" id="3.2.1.41" evidence="3"/>
<dbReference type="InterPro" id="IPR017853">
    <property type="entry name" value="GH"/>
</dbReference>
<dbReference type="SUPFAM" id="SSF51445">
    <property type="entry name" value="(Trans)glycosidases"/>
    <property type="match status" value="1"/>
</dbReference>
<dbReference type="SUPFAM" id="SSF81296">
    <property type="entry name" value="E set domains"/>
    <property type="match status" value="1"/>
</dbReference>
<keyword evidence="4" id="KW-1185">Reference proteome</keyword>
<dbReference type="InterPro" id="IPR011840">
    <property type="entry name" value="PulA_typeI"/>
</dbReference>
<gene>
    <name evidence="3" type="primary">pulA</name>
    <name evidence="3" type="ORF">QQ020_04205</name>
</gene>
<dbReference type="RefSeq" id="WP_346756569.1">
    <property type="nucleotide sequence ID" value="NZ_JAUJEB010000001.1"/>
</dbReference>
<keyword evidence="3" id="KW-0326">Glycosidase</keyword>
<evidence type="ECO:0000259" key="2">
    <source>
        <dbReference type="SMART" id="SM00642"/>
    </source>
</evidence>
<organism evidence="3 4">
    <name type="scientific">Agaribacillus aureus</name>
    <dbReference type="NCBI Taxonomy" id="3051825"/>
    <lineage>
        <taxon>Bacteria</taxon>
        <taxon>Pseudomonadati</taxon>
        <taxon>Bacteroidota</taxon>
        <taxon>Cytophagia</taxon>
        <taxon>Cytophagales</taxon>
        <taxon>Splendidivirgaceae</taxon>
        <taxon>Agaribacillus</taxon>
    </lineage>
</organism>
<reference evidence="3" key="1">
    <citation type="submission" date="2023-06" db="EMBL/GenBank/DDBJ databases">
        <title>Genomic of Agaribacillus aureum.</title>
        <authorList>
            <person name="Wang G."/>
        </authorList>
    </citation>
    <scope>NUCLEOTIDE SEQUENCE</scope>
    <source>
        <strain evidence="3">BMA12</strain>
    </source>
</reference>
<sequence>MMSTPSSGNPKIKRFSYKQYPVYEGMDLGVTYSQNQTVFKLWSPAANQVKVNIYGQDESQEPELIKKLLKKNDGVWELVLKGDFLNKYYTFQISWDGQWFAEVPDPYATAVGTNGKKGMIVHLPSTDPEGWKSDQGPQVQSATDAIIYELHIRDLSVHVNAGIDNKGKFLGLCELGTQSHDGESTGLSHLKELGITHVHLLPCFDFDAIDESFPESNQFNWGYSPQNYNTPEGSYATVPGDGNIRIKEFKQLVKTLHDHGIGVIMDVVYNHTGDTKNASFNLLTPGYFYRQDEAGGFSNATACGNETASERPMMRKFMLDSVQYWAREYHIDGFRFDLMGVHDIETMNLISRALKKINPGIIIYGEGWTANDSPFPESLRALKHNTHLLNEIASFNDDLRDAVKGHWSRHTAKGFVSGKKGFEESIRFGIVASTYHPQVNYKKVNYSKTPWAKEPTQCINYVSCHDNHTLYDKLKISNPGATEEALIKMHLLSNTIVFTSQGIAFMHAGVEMLRTKGGIENSFNSPDAVNAINWEWKSKNKVVYNYYCQLIQLRKNHPAFRMPNNHMIQKHLKFFNIRENNLIGYEITGNANGDSWGHILLFFNGNNQAKHINIDTGNYTRVIADHQINEQGLGDIQGGRIVIGGRSALLLVKY</sequence>
<name>A0ABT8L0F1_9BACT</name>
<dbReference type="Gene3D" id="2.60.40.10">
    <property type="entry name" value="Immunoglobulins"/>
    <property type="match status" value="1"/>
</dbReference>
<dbReference type="Gene3D" id="2.60.40.1180">
    <property type="entry name" value="Golgi alpha-mannosidase II"/>
    <property type="match status" value="1"/>
</dbReference>
<dbReference type="SMART" id="SM00642">
    <property type="entry name" value="Aamy"/>
    <property type="match status" value="1"/>
</dbReference>
<dbReference type="InterPro" id="IPR013780">
    <property type="entry name" value="Glyco_hydro_b"/>
</dbReference>
<dbReference type="Gene3D" id="3.20.20.80">
    <property type="entry name" value="Glycosidases"/>
    <property type="match status" value="1"/>
</dbReference>
<dbReference type="InterPro" id="IPR049117">
    <property type="entry name" value="pulA_all-beta"/>
</dbReference>
<dbReference type="CDD" id="cd02860">
    <property type="entry name" value="E_set_Pullulanase"/>
    <property type="match status" value="1"/>
</dbReference>
<comment type="caution">
    <text evidence="3">The sequence shown here is derived from an EMBL/GenBank/DDBJ whole genome shotgun (WGS) entry which is preliminary data.</text>
</comment>
<dbReference type="EMBL" id="JAUJEB010000001">
    <property type="protein sequence ID" value="MDN5211234.1"/>
    <property type="molecule type" value="Genomic_DNA"/>
</dbReference>
<protein>
    <submittedName>
        <fullName evidence="3">Type I pullulanase</fullName>
        <ecNumber evidence="3">3.2.1.41</ecNumber>
    </submittedName>
</protein>
<dbReference type="PANTHER" id="PTHR43002">
    <property type="entry name" value="GLYCOGEN DEBRANCHING ENZYME"/>
    <property type="match status" value="1"/>
</dbReference>
<keyword evidence="3" id="KW-0378">Hydrolase</keyword>
<proteinExistence type="inferred from homology"/>
<dbReference type="NCBIfam" id="TIGR02104">
    <property type="entry name" value="pulA_typeI"/>
    <property type="match status" value="1"/>
</dbReference>
<dbReference type="InterPro" id="IPR014756">
    <property type="entry name" value="Ig_E-set"/>
</dbReference>
<dbReference type="CDD" id="cd11341">
    <property type="entry name" value="AmyAc_Pullulanase_LD-like"/>
    <property type="match status" value="1"/>
</dbReference>